<dbReference type="InterPro" id="IPR027417">
    <property type="entry name" value="P-loop_NTPase"/>
</dbReference>
<gene>
    <name evidence="8" type="ORF">V2H45_09875</name>
</gene>
<dbReference type="Proteomes" id="UP001333818">
    <property type="component" value="Unassembled WGS sequence"/>
</dbReference>
<keyword evidence="2 6" id="KW-0812">Transmembrane</keyword>
<evidence type="ECO:0000313" key="9">
    <source>
        <dbReference type="Proteomes" id="UP001333818"/>
    </source>
</evidence>
<dbReference type="GO" id="GO:0005829">
    <property type="term" value="C:cytosol"/>
    <property type="evidence" value="ECO:0007669"/>
    <property type="project" value="TreeGrafter"/>
</dbReference>
<name>A0AAW9Q1H0_9CYAN</name>
<dbReference type="CDD" id="cd00880">
    <property type="entry name" value="Era_like"/>
    <property type="match status" value="1"/>
</dbReference>
<dbReference type="GO" id="GO:0002098">
    <property type="term" value="P:tRNA wobble uridine modification"/>
    <property type="evidence" value="ECO:0007669"/>
    <property type="project" value="TreeGrafter"/>
</dbReference>
<dbReference type="InterPro" id="IPR006073">
    <property type="entry name" value="GTP-bd"/>
</dbReference>
<evidence type="ECO:0000256" key="5">
    <source>
        <dbReference type="SAM" id="Coils"/>
    </source>
</evidence>
<dbReference type="Pfam" id="PF01926">
    <property type="entry name" value="MMR_HSR1"/>
    <property type="match status" value="1"/>
</dbReference>
<dbReference type="EMBL" id="JAZBJZ010000031">
    <property type="protein sequence ID" value="MEE3717053.1"/>
    <property type="molecule type" value="Genomic_DNA"/>
</dbReference>
<organism evidence="8 9">
    <name type="scientific">Tumidithrix elongata BACA0141</name>
    <dbReference type="NCBI Taxonomy" id="2716417"/>
    <lineage>
        <taxon>Bacteria</taxon>
        <taxon>Bacillati</taxon>
        <taxon>Cyanobacteriota</taxon>
        <taxon>Cyanophyceae</taxon>
        <taxon>Pseudanabaenales</taxon>
        <taxon>Pseudanabaenaceae</taxon>
        <taxon>Tumidithrix</taxon>
        <taxon>Tumidithrix elongata</taxon>
    </lineage>
</organism>
<feature type="transmembrane region" description="Helical" evidence="6">
    <location>
        <begin position="6"/>
        <end position="31"/>
    </location>
</feature>
<keyword evidence="9" id="KW-1185">Reference proteome</keyword>
<dbReference type="PANTHER" id="PTHR42714">
    <property type="entry name" value="TRNA MODIFICATION GTPASE GTPBP3"/>
    <property type="match status" value="1"/>
</dbReference>
<evidence type="ECO:0000256" key="3">
    <source>
        <dbReference type="ARBA" id="ARBA00022989"/>
    </source>
</evidence>
<proteinExistence type="predicted"/>
<feature type="transmembrane region" description="Helical" evidence="6">
    <location>
        <begin position="43"/>
        <end position="66"/>
    </location>
</feature>
<accession>A0AAW9Q1H0</accession>
<keyword evidence="5" id="KW-0175">Coiled coil</keyword>
<keyword evidence="4 6" id="KW-0472">Membrane</keyword>
<feature type="coiled-coil region" evidence="5">
    <location>
        <begin position="88"/>
        <end position="115"/>
    </location>
</feature>
<comment type="caution">
    <text evidence="8">The sequence shown here is derived from an EMBL/GenBank/DDBJ whole genome shotgun (WGS) entry which is preliminary data.</text>
</comment>
<dbReference type="RefSeq" id="WP_330483482.1">
    <property type="nucleotide sequence ID" value="NZ_JAZBJZ010000031.1"/>
</dbReference>
<feature type="domain" description="G" evidence="7">
    <location>
        <begin position="131"/>
        <end position="262"/>
    </location>
</feature>
<keyword evidence="3 6" id="KW-1133">Transmembrane helix</keyword>
<evidence type="ECO:0000256" key="6">
    <source>
        <dbReference type="SAM" id="Phobius"/>
    </source>
</evidence>
<dbReference type="AlphaFoldDB" id="A0AAW9Q1H0"/>
<dbReference type="GO" id="GO:0005525">
    <property type="term" value="F:GTP binding"/>
    <property type="evidence" value="ECO:0007669"/>
    <property type="project" value="InterPro"/>
</dbReference>
<dbReference type="GO" id="GO:0030488">
    <property type="term" value="P:tRNA methylation"/>
    <property type="evidence" value="ECO:0007669"/>
    <property type="project" value="TreeGrafter"/>
</dbReference>
<dbReference type="PANTHER" id="PTHR42714:SF2">
    <property type="entry name" value="TRNA MODIFICATION GTPASE GTPBP3, MITOCHONDRIAL"/>
    <property type="match status" value="1"/>
</dbReference>
<dbReference type="Gene3D" id="3.40.50.300">
    <property type="entry name" value="P-loop containing nucleotide triphosphate hydrolases"/>
    <property type="match status" value="1"/>
</dbReference>
<reference evidence="8" key="1">
    <citation type="submission" date="2024-01" db="EMBL/GenBank/DDBJ databases">
        <title>Bank of Algae and Cyanobacteria of the Azores (BACA) strain genomes.</title>
        <authorList>
            <person name="Luz R."/>
            <person name="Cordeiro R."/>
            <person name="Fonseca A."/>
            <person name="Goncalves V."/>
        </authorList>
    </citation>
    <scope>NUCLEOTIDE SEQUENCE</scope>
    <source>
        <strain evidence="8">BACA0141</strain>
    </source>
</reference>
<dbReference type="Pfam" id="PF05128">
    <property type="entry name" value="DUF697"/>
    <property type="match status" value="1"/>
</dbReference>
<evidence type="ECO:0000256" key="4">
    <source>
        <dbReference type="ARBA" id="ARBA00023136"/>
    </source>
</evidence>
<evidence type="ECO:0000256" key="2">
    <source>
        <dbReference type="ARBA" id="ARBA00022692"/>
    </source>
</evidence>
<evidence type="ECO:0000259" key="7">
    <source>
        <dbReference type="Pfam" id="PF01926"/>
    </source>
</evidence>
<dbReference type="InterPro" id="IPR021147">
    <property type="entry name" value="DUF697"/>
</dbReference>
<dbReference type="GO" id="GO:0016020">
    <property type="term" value="C:membrane"/>
    <property type="evidence" value="ECO:0007669"/>
    <property type="project" value="UniProtKB-SubCell"/>
</dbReference>
<protein>
    <submittedName>
        <fullName evidence="8">GTP-binding protein</fullName>
    </submittedName>
</protein>
<sequence>MARFPWLRSLLLFIGIGLIVSFAVALLDRILQIYSVIATASPILAGLCVLLLIALLFGLFIAIWRYSRIFGADPQKQRPVPEVSTDKVEAAEESIAALQQQLEQIQDEITKRSLLERSEDLRESFTRLELKVVVFGVGSAGKTSLVNALLAEAQAVDKAIDKNAAESIPKGEVGAVMGTTTIGETYAPVRFKNLEFPVIITDCPGILEAGAIGSDREQEARLLATEADLLLFVVDDDLRQSEYEALKALTAIGKRTLLVFNKVDRFTKSDRESIHAQLRQRVVSFIAPGDVVAIAARPATLTLDSGEIVTPSPKLKPLLTQLVDILNYEADELIADNVLLQSQRLGAEARRIINTQRQAEAEKVVEKFQWLVAGVVFATPLPVVDLLATAAINAQMVVELGKVYGADINLERGKELASSLTRTLVSLGIVKGVVQIVSTAISLTIVGLLLKATVQGVTAAYLTRIAGKSFIEYFSRNQDWGDGGIAEVVQRQFQLNRRDEFIKSFIQEAVNRVMQLSKLDKSKNEYRN</sequence>
<evidence type="ECO:0000313" key="8">
    <source>
        <dbReference type="EMBL" id="MEE3717053.1"/>
    </source>
</evidence>
<evidence type="ECO:0000256" key="1">
    <source>
        <dbReference type="ARBA" id="ARBA00004141"/>
    </source>
</evidence>
<comment type="subcellular location">
    <subcellularLocation>
        <location evidence="1">Membrane</location>
        <topology evidence="1">Multi-pass membrane protein</topology>
    </subcellularLocation>
</comment>
<dbReference type="SUPFAM" id="SSF52540">
    <property type="entry name" value="P-loop containing nucleoside triphosphate hydrolases"/>
    <property type="match status" value="1"/>
</dbReference>